<keyword evidence="5" id="KW-1185">Reference proteome</keyword>
<dbReference type="Pfam" id="PF13385">
    <property type="entry name" value="Laminin_G_3"/>
    <property type="match status" value="1"/>
</dbReference>
<dbReference type="SUPFAM" id="SSF48208">
    <property type="entry name" value="Six-hairpin glycosidases"/>
    <property type="match status" value="1"/>
</dbReference>
<sequence>MKIAKWKMVFTVGVLLSTLVLQLVITNPTPVKASGTPIFNPDYNQLISRSDLTYKGMITSGPYGMPIANGKFGGPVWEPSGNMLSMQVNHTNTFVANDASARGNSSGGGLGKINVDFGGTVFGAATTQKLSLYDAMLNIDGSNLNVKVIGKNDSDIIAIQVTDNRSVPMPVNIDLKMLRAPSVNTGAGGANHAVSTISQETGNIIALKQVFSEASSTGIASNDFYCSTAVAIKVQGRTGTTSTVDTQTVRLSVPAATGTFTIIIGGDTSMNTAVDVKSNAIAQANTSSTYSTIFASNQAWWHSFWSKSYVYLPTQSNFEQRRTYYMYLAAISNRGQYPSKFNGGNWIAEGDTRDWGGNYWNWNQDSLYQPLDAANHMELMDPLFNMRTTNLSRYQNAASQVWGSQGVFIGETSGFFGQETLPTSIGNDLKTYLLYQGPKTSALNTFANNRDTSLSIWNWLGSSVAPASYVTHTMVATQETAEYYWDRYLYTKDLTWLQNYAYPFIKGAAEFYRNYAGFKLDADGKYHFYNTSLHEHIWAGKDVIDDLSLARGIFAVAIKASQLLNQDATLRPLWQDRLDKIAPYPLSSQTGAIGGLTSANPTWAQGLQPAAFIRDNYGSESPRFKMLEKFDVLTLESRDQGMDGGDWTMAMNTYLASPGYKNIRINGITAHETSRFLVDAARLGQANDLAVMFPVQYNQFSVTPNLLEKNGDYYSAQGYGTWSDAIQEALSQSVAPKPELDAVIRVFPAWPTAWDAKYKLLAKGGFLVSSSMVSQDIQYVEIESQLGGIAKVRNPWATNVVLYRNGVQSETLSGSLLSFATTAGETIVMVRPGTTPDQYRSSYIKTEGIKVNNTDSNIVYNGNWSLSSGRASSDYQADVHYTMTNNDYFEYTFSGTGIEYITEKDVDMGQVDIYIDGVFQQTVDCTHSSKITQQVVYSKNGLTNGIHKIKGVKKSGTYMLVDAFVTYNNGSGGSGSSDGLAGGWNFNENTGTIASDSSGNGNVGTVSGGATWTTGKINSGLLFNGSTGQVQINDSPSLRPTNITVALWAKSGTTTWNNSGMLVAKRPGFIMHPVSGTKEIRFYVWAGGNWASANYTPTSDITQWHHYAGTYDGTNIRLYMDGALVATAAQTGSLSYDASPLYIGRDSDPGRYFNGTIDVVKLYNRAFSATEINSLYTATSE</sequence>
<evidence type="ECO:0000313" key="4">
    <source>
        <dbReference type="EMBL" id="BBI35855.1"/>
    </source>
</evidence>
<dbReference type="InterPro" id="IPR013780">
    <property type="entry name" value="Glyco_hydro_b"/>
</dbReference>
<dbReference type="Pfam" id="PF22124">
    <property type="entry name" value="Glyco_hydro_95_cat"/>
    <property type="match status" value="1"/>
</dbReference>
<accession>A0A3T1DD35</accession>
<dbReference type="Proteomes" id="UP000289856">
    <property type="component" value="Chromosome"/>
</dbReference>
<reference evidence="4 5" key="1">
    <citation type="submission" date="2019-01" db="EMBL/GenBank/DDBJ databases">
        <title>Complete genome sequence of Cohnella hallensis HS21 isolated from Korean fir (Abies koreana) rhizospheric soil.</title>
        <authorList>
            <person name="Jiang L."/>
            <person name="Kang S.W."/>
            <person name="Kim S."/>
            <person name="Jung J."/>
            <person name="Kim C.Y."/>
            <person name="Kim D.H."/>
            <person name="Kim S.W."/>
            <person name="Lee J."/>
        </authorList>
    </citation>
    <scope>NUCLEOTIDE SEQUENCE [LARGE SCALE GENOMIC DNA]</scope>
    <source>
        <strain evidence="4 5">HS21</strain>
    </source>
</reference>
<dbReference type="EMBL" id="AP019400">
    <property type="protein sequence ID" value="BBI35855.1"/>
    <property type="molecule type" value="Genomic_DNA"/>
</dbReference>
<dbReference type="KEGG" id="cohn:KCTCHS21_52540"/>
<dbReference type="GO" id="GO:0005975">
    <property type="term" value="P:carbohydrate metabolic process"/>
    <property type="evidence" value="ECO:0007669"/>
    <property type="project" value="InterPro"/>
</dbReference>
<dbReference type="OrthoDB" id="101302at2"/>
<dbReference type="InterPro" id="IPR008928">
    <property type="entry name" value="6-hairpin_glycosidase_sf"/>
</dbReference>
<keyword evidence="2" id="KW-1015">Disulfide bond</keyword>
<name>A0A3T1DD35_9BACL</name>
<dbReference type="Gene3D" id="2.60.120.260">
    <property type="entry name" value="Galactose-binding domain-like"/>
    <property type="match status" value="1"/>
</dbReference>
<dbReference type="Gene3D" id="2.60.120.200">
    <property type="match status" value="1"/>
</dbReference>
<dbReference type="InterPro" id="IPR006558">
    <property type="entry name" value="LamG-like"/>
</dbReference>
<protein>
    <recommendedName>
        <fullName evidence="3">LamG-like jellyroll fold domain-containing protein</fullName>
    </recommendedName>
</protein>
<evidence type="ECO:0000313" key="5">
    <source>
        <dbReference type="Proteomes" id="UP000289856"/>
    </source>
</evidence>
<dbReference type="InterPro" id="IPR054363">
    <property type="entry name" value="GH95_cat"/>
</dbReference>
<feature type="domain" description="LamG-like jellyroll fold" evidence="3">
    <location>
        <begin position="1041"/>
        <end position="1170"/>
    </location>
</feature>
<dbReference type="AlphaFoldDB" id="A0A3T1DD35"/>
<organism evidence="4 5">
    <name type="scientific">Cohnella abietis</name>
    <dbReference type="NCBI Taxonomy" id="2507935"/>
    <lineage>
        <taxon>Bacteria</taxon>
        <taxon>Bacillati</taxon>
        <taxon>Bacillota</taxon>
        <taxon>Bacilli</taxon>
        <taxon>Bacillales</taxon>
        <taxon>Paenibacillaceae</taxon>
        <taxon>Cohnella</taxon>
    </lineage>
</organism>
<dbReference type="Gene3D" id="2.60.40.1180">
    <property type="entry name" value="Golgi alpha-mannosidase II"/>
    <property type="match status" value="1"/>
</dbReference>
<dbReference type="Gene3D" id="1.50.10.10">
    <property type="match status" value="1"/>
</dbReference>
<dbReference type="PANTHER" id="PTHR31084">
    <property type="entry name" value="ALPHA-L-FUCOSIDASE 2"/>
    <property type="match status" value="1"/>
</dbReference>
<evidence type="ECO:0000256" key="1">
    <source>
        <dbReference type="ARBA" id="ARBA00022729"/>
    </source>
</evidence>
<dbReference type="InterPro" id="IPR012341">
    <property type="entry name" value="6hp_glycosidase-like_sf"/>
</dbReference>
<dbReference type="SMART" id="SM00560">
    <property type="entry name" value="LamGL"/>
    <property type="match status" value="1"/>
</dbReference>
<dbReference type="PANTHER" id="PTHR31084:SF0">
    <property type="entry name" value="ALPHA-L-FUCOSIDASE 2"/>
    <property type="match status" value="1"/>
</dbReference>
<dbReference type="InterPro" id="IPR013320">
    <property type="entry name" value="ConA-like_dom_sf"/>
</dbReference>
<dbReference type="RefSeq" id="WP_130614882.1">
    <property type="nucleotide sequence ID" value="NZ_AP019400.1"/>
</dbReference>
<evidence type="ECO:0000259" key="3">
    <source>
        <dbReference type="SMART" id="SM00560"/>
    </source>
</evidence>
<evidence type="ECO:0000256" key="2">
    <source>
        <dbReference type="ARBA" id="ARBA00023157"/>
    </source>
</evidence>
<dbReference type="SUPFAM" id="SSF49899">
    <property type="entry name" value="Concanavalin A-like lectins/glucanases"/>
    <property type="match status" value="1"/>
</dbReference>
<keyword evidence="1" id="KW-0732">Signal</keyword>
<proteinExistence type="predicted"/>
<gene>
    <name evidence="4" type="ORF">KCTCHS21_52540</name>
</gene>
<dbReference type="GO" id="GO:0004560">
    <property type="term" value="F:alpha-L-fucosidase activity"/>
    <property type="evidence" value="ECO:0007669"/>
    <property type="project" value="TreeGrafter"/>
</dbReference>